<evidence type="ECO:0000256" key="5">
    <source>
        <dbReference type="SAM" id="MobiDB-lite"/>
    </source>
</evidence>
<protein>
    <submittedName>
        <fullName evidence="7">TatD DNase</fullName>
    </submittedName>
</protein>
<name>A0ABQ7K6T0_9FUNG</name>
<evidence type="ECO:0000256" key="4">
    <source>
        <dbReference type="ARBA" id="ARBA00022801"/>
    </source>
</evidence>
<sequence length="1444" mass="159785">MPPRLIDIGINLTDPMFRGLYNGKQAHVDDLAQVLFRSKRAGVDRMIVTAGTLSDCKEALDLVKNHDGLFMTVGCHPTRCSEFESHADGPEGYFNALKAYLDNPDTKGKVVAIGECGLDYDRLHFCPKETQQKYFERQFDLAESTRLPMFLHNRNTGEDFGKLVKQHRSRFTHGVVHSFTGTVEEMQQYLDLGLYIGINGCSLKTDENLKVAVSVPLDRLMLETDGPWCDIRPTHASFKHLSKMTPEQQAMYSPLSKKKEKFESGLMVKNRNEPCTMGQVLLVMADLHGMDPDTLADIVHRNTTKVFFPVQPAKLAQRMKKDGGSTIASSTTNGDSKKRKGSFNTQWDSTDFAGYGVDGAGDHSDEQDENKDTGNTEPSRTPRKRKSGGASNGSGAKIGGAEVKTKQPSEDTPSKKQKSGTTPPNPPVNATFLNYFNKIQVNDTRKPKDSASPSSLPASSPPSARQRTALEPQPTRSLKEMFDRTPASLLRPNVISTTNSPREVAKKMILESIDLSGETPPSSGKSKPIDSELAPQEEGKGEEDVTKTNISAKESGIDEPVIEMMDVDEDVPGQSPPAKPKKSSAKSRSKTPAFRKAATSEESQENSKIKPGKGSGAKKRKPVAADQQDFQAKIEGAAEASMQDPPQEDPPKDDPPKEDPPKNRSVLEFFKLQPKPTVVDAPQDKPAAGATVSEDSESAVTKAIIIDENQGQDRKPIDSPSQSHSLRPDTPLSSTPVGDTTTTPAVEPLKEDIKEVVIEESAPLVVEESSSSELEKPTLPTRRRLFRASELNRKSYNESSGSDGEQDEQVKTARKRRAPKMHKQDDGAQQKSDHLPESEAAPEPEPEPEQEPAHMVASRQLLKSYFGSTSSLPPKPKAPIDLIPEPSDETKSFDLGVVRPALKTYSKKPIPIKKKKAQKKRSAFSGSDEPGSDRDSRSDDDLSDFDIKVDEKPDPNQKSISSMFTKAPPRPAWDFPAVKPERRKELTPLSQSLLSGGLVNVGNTCYLNSVLQALRNTPGCTDTLYSMMRWILQSAEIIGRDLNSGTYKWKIFEQTINIFHELDEREGRSEADQIYERSLCPTQIIETLRGGKSQFNTSGQQDAPEFLLYLLSHFDDIQKSAQKMGAKAETILRANGKTEDETTTLTGTLRATQPSPSIQSSTSSLSSSISTASATATKPAAIWEPVNDLFQISTERVQVCAKCSKVTTRNDREFDLTVQIDTSNPGLVRDLEWGISDTMKQEVTTEDNKRYCERCKTNEDAHVSNFFTTLPQIMILRLQRSNFMQGAVKIPNGVACSQRMNFRQWMSSNYQGDHPDYELCAIIVHRGRDIFAGHYFAYIKKDAEIETTITEPDGESWTEKKSYSWLKYNDSSVDPVSEEDMEKLFSGNVTKQKQASTSNSNSSPEENNKAHISGDDKMDISALTSILDRHAATPYVYLYRRLTT</sequence>
<dbReference type="InterPro" id="IPR038765">
    <property type="entry name" value="Papain-like_cys_pep_sf"/>
</dbReference>
<feature type="compositionally biased region" description="Low complexity" evidence="5">
    <location>
        <begin position="1143"/>
        <end position="1165"/>
    </location>
</feature>
<feature type="compositionally biased region" description="Basic and acidic residues" evidence="5">
    <location>
        <begin position="360"/>
        <end position="374"/>
    </location>
</feature>
<feature type="compositionally biased region" description="Polar residues" evidence="5">
    <location>
        <begin position="431"/>
        <end position="442"/>
    </location>
</feature>
<dbReference type="PROSITE" id="PS01091">
    <property type="entry name" value="TATD_3"/>
    <property type="match status" value="1"/>
</dbReference>
<dbReference type="InterPro" id="IPR032466">
    <property type="entry name" value="Metal_Hydrolase"/>
</dbReference>
<dbReference type="CDD" id="cd02257">
    <property type="entry name" value="Peptidase_C19"/>
    <property type="match status" value="1"/>
</dbReference>
<feature type="compositionally biased region" description="Basic residues" evidence="5">
    <location>
        <begin position="579"/>
        <end position="589"/>
    </location>
</feature>
<reference evidence="7 8" key="1">
    <citation type="journal article" date="2020" name="Fungal Divers.">
        <title>Resolving the Mortierellaceae phylogeny through synthesis of multi-gene phylogenetics and phylogenomics.</title>
        <authorList>
            <person name="Vandepol N."/>
            <person name="Liber J."/>
            <person name="Desiro A."/>
            <person name="Na H."/>
            <person name="Kennedy M."/>
            <person name="Barry K."/>
            <person name="Grigoriev I.V."/>
            <person name="Miller A.N."/>
            <person name="O'Donnell K."/>
            <person name="Stajich J.E."/>
            <person name="Bonito G."/>
        </authorList>
    </citation>
    <scope>NUCLEOTIDE SEQUENCE [LARGE SCALE GENOMIC DNA]</scope>
    <source>
        <strain evidence="7 8">AD045</strain>
    </source>
</reference>
<dbReference type="Proteomes" id="UP001194696">
    <property type="component" value="Unassembled WGS sequence"/>
</dbReference>
<feature type="compositionally biased region" description="Low complexity" evidence="5">
    <location>
        <begin position="759"/>
        <end position="772"/>
    </location>
</feature>
<feature type="domain" description="USP" evidence="6">
    <location>
        <begin position="996"/>
        <end position="1442"/>
    </location>
</feature>
<feature type="compositionally biased region" description="Basic and acidic residues" evidence="5">
    <location>
        <begin position="1406"/>
        <end position="1415"/>
    </location>
</feature>
<keyword evidence="4" id="KW-0378">Hydrolase</keyword>
<dbReference type="PROSITE" id="PS00972">
    <property type="entry name" value="USP_1"/>
    <property type="match status" value="1"/>
</dbReference>
<dbReference type="InterPro" id="IPR001130">
    <property type="entry name" value="TatD-like"/>
</dbReference>
<evidence type="ECO:0000256" key="1">
    <source>
        <dbReference type="ARBA" id="ARBA00009275"/>
    </source>
</evidence>
<gene>
    <name evidence="7" type="primary">TATDN1_1</name>
    <name evidence="7" type="ORF">BGZ96_004532</name>
</gene>
<keyword evidence="3" id="KW-0479">Metal-binding</keyword>
<feature type="compositionally biased region" description="Basic and acidic residues" evidence="5">
    <location>
        <begin position="748"/>
        <end position="757"/>
    </location>
</feature>
<dbReference type="SUPFAM" id="SSF51556">
    <property type="entry name" value="Metallo-dependent hydrolases"/>
    <property type="match status" value="1"/>
</dbReference>
<dbReference type="Pfam" id="PF00443">
    <property type="entry name" value="UCH"/>
    <property type="match status" value="1"/>
</dbReference>
<dbReference type="InterPro" id="IPR050891">
    <property type="entry name" value="TatD-type_Hydrolase"/>
</dbReference>
<feature type="compositionally biased region" description="Basic and acidic residues" evidence="5">
    <location>
        <begin position="822"/>
        <end position="837"/>
    </location>
</feature>
<feature type="compositionally biased region" description="Basic and acidic residues" evidence="5">
    <location>
        <begin position="537"/>
        <end position="546"/>
    </location>
</feature>
<dbReference type="PANTHER" id="PTHR10060">
    <property type="entry name" value="TATD FAMILY DEOXYRIBONUCLEASE"/>
    <property type="match status" value="1"/>
</dbReference>
<dbReference type="InterPro" id="IPR001394">
    <property type="entry name" value="Peptidase_C19_UCH"/>
</dbReference>
<keyword evidence="8" id="KW-1185">Reference proteome</keyword>
<dbReference type="InterPro" id="IPR018228">
    <property type="entry name" value="DNase_TatD-rel_CS"/>
</dbReference>
<feature type="compositionally biased region" description="Polar residues" evidence="5">
    <location>
        <begin position="1387"/>
        <end position="1397"/>
    </location>
</feature>
<organism evidence="7 8">
    <name type="scientific">Linnemannia gamsii</name>
    <dbReference type="NCBI Taxonomy" id="64522"/>
    <lineage>
        <taxon>Eukaryota</taxon>
        <taxon>Fungi</taxon>
        <taxon>Fungi incertae sedis</taxon>
        <taxon>Mucoromycota</taxon>
        <taxon>Mortierellomycotina</taxon>
        <taxon>Mortierellomycetes</taxon>
        <taxon>Mortierellales</taxon>
        <taxon>Mortierellaceae</taxon>
        <taxon>Linnemannia</taxon>
    </lineage>
</organism>
<proteinExistence type="inferred from homology"/>
<feature type="compositionally biased region" description="Polar residues" evidence="5">
    <location>
        <begin position="719"/>
        <end position="744"/>
    </location>
</feature>
<evidence type="ECO:0000256" key="2">
    <source>
        <dbReference type="ARBA" id="ARBA00022722"/>
    </source>
</evidence>
<feature type="region of interest" description="Disordered" evidence="5">
    <location>
        <begin position="1387"/>
        <end position="1415"/>
    </location>
</feature>
<dbReference type="PROSITE" id="PS00973">
    <property type="entry name" value="USP_2"/>
    <property type="match status" value="1"/>
</dbReference>
<dbReference type="Gene3D" id="3.90.70.10">
    <property type="entry name" value="Cysteine proteinases"/>
    <property type="match status" value="1"/>
</dbReference>
<feature type="compositionally biased region" description="Basic residues" evidence="5">
    <location>
        <begin position="812"/>
        <end position="821"/>
    </location>
</feature>
<evidence type="ECO:0000313" key="7">
    <source>
        <dbReference type="EMBL" id="KAG0292117.1"/>
    </source>
</evidence>
<evidence type="ECO:0000256" key="3">
    <source>
        <dbReference type="ARBA" id="ARBA00022723"/>
    </source>
</evidence>
<dbReference type="InterPro" id="IPR028889">
    <property type="entry name" value="USP"/>
</dbReference>
<dbReference type="PANTHER" id="PTHR10060:SF15">
    <property type="entry name" value="DEOXYRIBONUCLEASE TATDN1"/>
    <property type="match status" value="1"/>
</dbReference>
<evidence type="ECO:0000259" key="6">
    <source>
        <dbReference type="PROSITE" id="PS50235"/>
    </source>
</evidence>
<comment type="similarity">
    <text evidence="1">Belongs to the metallo-dependent hydrolases superfamily. TatD-type hydrolase family.</text>
</comment>
<accession>A0ABQ7K6T0</accession>
<evidence type="ECO:0000313" key="8">
    <source>
        <dbReference type="Proteomes" id="UP001194696"/>
    </source>
</evidence>
<comment type="caution">
    <text evidence="7">The sequence shown here is derived from an EMBL/GenBank/DDBJ whole genome shotgun (WGS) entry which is preliminary data.</text>
</comment>
<keyword evidence="2" id="KW-0540">Nuclease</keyword>
<dbReference type="EMBL" id="JAAAIM010000210">
    <property type="protein sequence ID" value="KAG0292117.1"/>
    <property type="molecule type" value="Genomic_DNA"/>
</dbReference>
<feature type="region of interest" description="Disordered" evidence="5">
    <location>
        <begin position="317"/>
        <end position="972"/>
    </location>
</feature>
<feature type="region of interest" description="Disordered" evidence="5">
    <location>
        <begin position="1137"/>
        <end position="1165"/>
    </location>
</feature>
<feature type="compositionally biased region" description="Basic and acidic residues" evidence="5">
    <location>
        <begin position="931"/>
        <end position="955"/>
    </location>
</feature>
<dbReference type="PROSITE" id="PS50235">
    <property type="entry name" value="USP_3"/>
    <property type="match status" value="1"/>
</dbReference>
<feature type="compositionally biased region" description="Basic and acidic residues" evidence="5">
    <location>
        <begin position="403"/>
        <end position="414"/>
    </location>
</feature>
<dbReference type="PROSITE" id="PS01090">
    <property type="entry name" value="TATD_2"/>
    <property type="match status" value="1"/>
</dbReference>
<feature type="compositionally biased region" description="Basic residues" evidence="5">
    <location>
        <begin position="910"/>
        <end position="922"/>
    </location>
</feature>
<dbReference type="InterPro" id="IPR018200">
    <property type="entry name" value="USP_CS"/>
</dbReference>
<dbReference type="CDD" id="cd01310">
    <property type="entry name" value="TatD_DNAse"/>
    <property type="match status" value="1"/>
</dbReference>
<dbReference type="Pfam" id="PF01026">
    <property type="entry name" value="TatD_DNase"/>
    <property type="match status" value="1"/>
</dbReference>
<dbReference type="SUPFAM" id="SSF54001">
    <property type="entry name" value="Cysteine proteinases"/>
    <property type="match status" value="1"/>
</dbReference>
<feature type="compositionally biased region" description="Basic and acidic residues" evidence="5">
    <location>
        <begin position="649"/>
        <end position="662"/>
    </location>
</feature>
<dbReference type="Gene3D" id="3.20.20.140">
    <property type="entry name" value="Metal-dependent hydrolases"/>
    <property type="match status" value="1"/>
</dbReference>
<feature type="compositionally biased region" description="Low complexity" evidence="5">
    <location>
        <begin position="450"/>
        <end position="464"/>
    </location>
</feature>
<feature type="compositionally biased region" description="Acidic residues" evidence="5">
    <location>
        <begin position="840"/>
        <end position="850"/>
    </location>
</feature>